<protein>
    <recommendedName>
        <fullName evidence="2">RBR-type E3 ubiquitin transferase</fullName>
        <ecNumber evidence="2">2.3.2.31</ecNumber>
    </recommendedName>
</protein>
<dbReference type="GeneID" id="9668307"/>
<evidence type="ECO:0000256" key="4">
    <source>
        <dbReference type="ARBA" id="ARBA00022723"/>
    </source>
</evidence>
<dbReference type="KEGG" id="nhe:NECHADRAFT_80796"/>
<name>C7YSN4_FUSV7</name>
<feature type="region of interest" description="Disordered" evidence="9">
    <location>
        <begin position="120"/>
        <end position="244"/>
    </location>
</feature>
<dbReference type="OrthoDB" id="5154124at2759"/>
<evidence type="ECO:0000313" key="11">
    <source>
        <dbReference type="EMBL" id="EEU45275.1"/>
    </source>
</evidence>
<feature type="compositionally biased region" description="Polar residues" evidence="9">
    <location>
        <begin position="167"/>
        <end position="178"/>
    </location>
</feature>
<dbReference type="GO" id="GO:0061630">
    <property type="term" value="F:ubiquitin protein ligase activity"/>
    <property type="evidence" value="ECO:0007669"/>
    <property type="project" value="UniProtKB-EC"/>
</dbReference>
<proteinExistence type="predicted"/>
<dbReference type="OMA" id="NDICPNK"/>
<evidence type="ECO:0000256" key="6">
    <source>
        <dbReference type="ARBA" id="ARBA00022771"/>
    </source>
</evidence>
<keyword evidence="4" id="KW-0479">Metal-binding</keyword>
<comment type="catalytic activity">
    <reaction evidence="1">
        <text>[E2 ubiquitin-conjugating enzyme]-S-ubiquitinyl-L-cysteine + [acceptor protein]-L-lysine = [E2 ubiquitin-conjugating enzyme]-L-cysteine + [acceptor protein]-N(6)-ubiquitinyl-L-lysine.</text>
        <dbReference type="EC" id="2.3.2.31"/>
    </reaction>
</comment>
<dbReference type="SUPFAM" id="SSF57850">
    <property type="entry name" value="RING/U-box"/>
    <property type="match status" value="2"/>
</dbReference>
<gene>
    <name evidence="11" type="ORF">NECHADRAFT_80796</name>
</gene>
<accession>C7YSN4</accession>
<dbReference type="Proteomes" id="UP000005206">
    <property type="component" value="Chromosome 5"/>
</dbReference>
<evidence type="ECO:0000256" key="1">
    <source>
        <dbReference type="ARBA" id="ARBA00001798"/>
    </source>
</evidence>
<organism evidence="11 12">
    <name type="scientific">Fusarium vanettenii (strain ATCC MYA-4622 / CBS 123669 / FGSC 9596 / NRRL 45880 / 77-13-4)</name>
    <name type="common">Fusarium solani subsp. pisi</name>
    <dbReference type="NCBI Taxonomy" id="660122"/>
    <lineage>
        <taxon>Eukaryota</taxon>
        <taxon>Fungi</taxon>
        <taxon>Dikarya</taxon>
        <taxon>Ascomycota</taxon>
        <taxon>Pezizomycotina</taxon>
        <taxon>Sordariomycetes</taxon>
        <taxon>Hypocreomycetidae</taxon>
        <taxon>Hypocreales</taxon>
        <taxon>Nectriaceae</taxon>
        <taxon>Fusarium</taxon>
        <taxon>Fusarium solani species complex</taxon>
        <taxon>Fusarium vanettenii</taxon>
    </lineage>
</organism>
<dbReference type="PROSITE" id="PS51873">
    <property type="entry name" value="TRIAD"/>
    <property type="match status" value="1"/>
</dbReference>
<feature type="compositionally biased region" description="Polar residues" evidence="9">
    <location>
        <begin position="199"/>
        <end position="208"/>
    </location>
</feature>
<evidence type="ECO:0000256" key="3">
    <source>
        <dbReference type="ARBA" id="ARBA00022679"/>
    </source>
</evidence>
<keyword evidence="6" id="KW-0863">Zinc-finger</keyword>
<evidence type="ECO:0000313" key="12">
    <source>
        <dbReference type="Proteomes" id="UP000005206"/>
    </source>
</evidence>
<evidence type="ECO:0000256" key="7">
    <source>
        <dbReference type="ARBA" id="ARBA00022786"/>
    </source>
</evidence>
<dbReference type="GO" id="GO:0008270">
    <property type="term" value="F:zinc ion binding"/>
    <property type="evidence" value="ECO:0007669"/>
    <property type="project" value="UniProtKB-KW"/>
</dbReference>
<dbReference type="Gene3D" id="1.20.120.1750">
    <property type="match status" value="1"/>
</dbReference>
<evidence type="ECO:0000256" key="5">
    <source>
        <dbReference type="ARBA" id="ARBA00022737"/>
    </source>
</evidence>
<dbReference type="EMBL" id="GG698899">
    <property type="protein sequence ID" value="EEU45275.1"/>
    <property type="molecule type" value="Genomic_DNA"/>
</dbReference>
<dbReference type="Pfam" id="PF22191">
    <property type="entry name" value="IBR_1"/>
    <property type="match status" value="1"/>
</dbReference>
<dbReference type="PANTHER" id="PTHR11685">
    <property type="entry name" value="RBR FAMILY RING FINGER AND IBR DOMAIN-CONTAINING"/>
    <property type="match status" value="1"/>
</dbReference>
<dbReference type="SMART" id="SM00647">
    <property type="entry name" value="IBR"/>
    <property type="match status" value="2"/>
</dbReference>
<feature type="compositionally biased region" description="Polar residues" evidence="9">
    <location>
        <begin position="122"/>
        <end position="138"/>
    </location>
</feature>
<dbReference type="EC" id="2.3.2.31" evidence="2"/>
<evidence type="ECO:0000256" key="2">
    <source>
        <dbReference type="ARBA" id="ARBA00012251"/>
    </source>
</evidence>
<dbReference type="GO" id="GO:0016567">
    <property type="term" value="P:protein ubiquitination"/>
    <property type="evidence" value="ECO:0007669"/>
    <property type="project" value="InterPro"/>
</dbReference>
<dbReference type="HOGENOM" id="CLU_426455_0_0_1"/>
<dbReference type="InParanoid" id="C7YSN4"/>
<keyword evidence="8" id="KW-0862">Zinc</keyword>
<dbReference type="Pfam" id="PF01485">
    <property type="entry name" value="IBR"/>
    <property type="match status" value="1"/>
</dbReference>
<evidence type="ECO:0000256" key="8">
    <source>
        <dbReference type="ARBA" id="ARBA00022833"/>
    </source>
</evidence>
<feature type="domain" description="RING-type" evidence="10">
    <location>
        <begin position="378"/>
        <end position="606"/>
    </location>
</feature>
<keyword evidence="7" id="KW-0833">Ubl conjugation pathway</keyword>
<evidence type="ECO:0000256" key="9">
    <source>
        <dbReference type="SAM" id="MobiDB-lite"/>
    </source>
</evidence>
<keyword evidence="3" id="KW-0808">Transferase</keyword>
<evidence type="ECO:0000259" key="10">
    <source>
        <dbReference type="PROSITE" id="PS51873"/>
    </source>
</evidence>
<dbReference type="InterPro" id="IPR002867">
    <property type="entry name" value="IBR_dom"/>
</dbReference>
<dbReference type="InterPro" id="IPR044066">
    <property type="entry name" value="TRIAD_supradom"/>
</dbReference>
<dbReference type="RefSeq" id="XP_003050988.1">
    <property type="nucleotide sequence ID" value="XM_003050942.1"/>
</dbReference>
<dbReference type="AlphaFoldDB" id="C7YSN4"/>
<reference evidence="11 12" key="1">
    <citation type="journal article" date="2009" name="PLoS Genet.">
        <title>The genome of Nectria haematococca: contribution of supernumerary chromosomes to gene expansion.</title>
        <authorList>
            <person name="Coleman J.J."/>
            <person name="Rounsley S.D."/>
            <person name="Rodriguez-Carres M."/>
            <person name="Kuo A."/>
            <person name="Wasmann C.C."/>
            <person name="Grimwood J."/>
            <person name="Schmutz J."/>
            <person name="Taga M."/>
            <person name="White G.J."/>
            <person name="Zhou S."/>
            <person name="Schwartz D.C."/>
            <person name="Freitag M."/>
            <person name="Ma L.J."/>
            <person name="Danchin E.G."/>
            <person name="Henrissat B."/>
            <person name="Coutinho P.M."/>
            <person name="Nelson D.R."/>
            <person name="Straney D."/>
            <person name="Napoli C.A."/>
            <person name="Barker B.M."/>
            <person name="Gribskov M."/>
            <person name="Rep M."/>
            <person name="Kroken S."/>
            <person name="Molnar I."/>
            <person name="Rensing C."/>
            <person name="Kennell J.C."/>
            <person name="Zamora J."/>
            <person name="Farman M.L."/>
            <person name="Selker E.U."/>
            <person name="Salamov A."/>
            <person name="Shapiro H."/>
            <person name="Pangilinan J."/>
            <person name="Lindquist E."/>
            <person name="Lamers C."/>
            <person name="Grigoriev I.V."/>
            <person name="Geiser D.M."/>
            <person name="Covert S.F."/>
            <person name="Temporini E."/>
            <person name="Vanetten H.D."/>
        </authorList>
    </citation>
    <scope>NUCLEOTIDE SEQUENCE [LARGE SCALE GENOMIC DNA]</scope>
    <source>
        <strain evidence="12">ATCC MYA-4622 / CBS 123669 / FGSC 9596 / NRRL 45880 / 77-13-4</strain>
    </source>
</reference>
<dbReference type="STRING" id="660122.C7YSN4"/>
<keyword evidence="12" id="KW-1185">Reference proteome</keyword>
<dbReference type="InterPro" id="IPR031127">
    <property type="entry name" value="E3_UB_ligase_RBR"/>
</dbReference>
<dbReference type="VEuPathDB" id="FungiDB:NECHADRAFT_80796"/>
<sequence length="642" mass="73658">MLSSSISSSLHLYPSLNAMSSTGVPACACAPTYQVVCACGVLSCSNCGAVHQPRLYVEGLDLPAVSYLGNPYPNPLCANCRGPPGSDWRDWALYEGHPYGPPPSIFTQPRVANAQFVPENEPLQTGTGQPSNQQQPEGSKQIDRILNISRRLRGSYITGRTRELSETHNQTNQGAEPSSTRKRYPWFRLSRGEPDRPTRTTGEITTQGPERAGPLSTGETQARTSQLEEEQPAETTKQSKAREKYERFRRAIQEERQRQREREQERREEQLRRRREMELRLRNAQAFLEEHLMAVEERRRLAQMEPERRESFERARYLQLEAQQQFARVEPEGREGIERPGLLQLLRDRQKQERQREGRQLRTATRMRTTGGKTTKEKSRECTICVETYTNVQDSFPFPPALRECSEHHDMDVCVLCLCHSIKSQLESRGTAAVSDLKCPNLSCDHIYTHTQVQLLADPDTFVLYDQYCLNASLAMEPNFRRCLRGRCTNGQIYENLGPDYPSRNRIVCKACGFVMCFKHNRPWHQDLTCDEYDLQRKDSDKETETWLAKRTKPCPNCNIPIEKGLGCFHMTCRACRYEFCWECLADWGIASSGHAGHRPDCFFRKRMAPPPTAMVGSTIVEAERNRDRAAQMRARIDGLRR</sequence>
<keyword evidence="5" id="KW-0677">Repeat</keyword>
<dbReference type="eggNOG" id="KOG1815">
    <property type="taxonomic scope" value="Eukaryota"/>
</dbReference>